<protein>
    <submittedName>
        <fullName evidence="2">Uncharacterized protein</fullName>
    </submittedName>
</protein>
<feature type="region of interest" description="Disordered" evidence="1">
    <location>
        <begin position="1"/>
        <end position="30"/>
    </location>
</feature>
<dbReference type="EMBL" id="JADBEM010000001">
    <property type="protein sequence ID" value="MBE1603811.1"/>
    <property type="molecule type" value="Genomic_DNA"/>
</dbReference>
<comment type="caution">
    <text evidence="2">The sequence shown here is derived from an EMBL/GenBank/DDBJ whole genome shotgun (WGS) entry which is preliminary data.</text>
</comment>
<accession>A0A927RG15</accession>
<sequence length="60" mass="6137">MLFEDHGPITAQIGDRTESDGPGDGSEVSPLAFSRSAAADRTKGVWYACHTGSPSSAPSG</sequence>
<evidence type="ECO:0000256" key="1">
    <source>
        <dbReference type="SAM" id="MobiDB-lite"/>
    </source>
</evidence>
<reference evidence="2" key="1">
    <citation type="submission" date="2020-10" db="EMBL/GenBank/DDBJ databases">
        <title>Sequencing the genomes of 1000 actinobacteria strains.</title>
        <authorList>
            <person name="Klenk H.-P."/>
        </authorList>
    </citation>
    <scope>NUCLEOTIDE SEQUENCE</scope>
    <source>
        <strain evidence="2">DSM 45354</strain>
    </source>
</reference>
<evidence type="ECO:0000313" key="3">
    <source>
        <dbReference type="Proteomes" id="UP000638648"/>
    </source>
</evidence>
<organism evidence="2 3">
    <name type="scientific">Actinopolymorpha pittospori</name>
    <dbReference type="NCBI Taxonomy" id="648752"/>
    <lineage>
        <taxon>Bacteria</taxon>
        <taxon>Bacillati</taxon>
        <taxon>Actinomycetota</taxon>
        <taxon>Actinomycetes</taxon>
        <taxon>Propionibacteriales</taxon>
        <taxon>Actinopolymorphaceae</taxon>
        <taxon>Actinopolymorpha</taxon>
    </lineage>
</organism>
<name>A0A927RG15_9ACTN</name>
<evidence type="ECO:0000313" key="2">
    <source>
        <dbReference type="EMBL" id="MBE1603811.1"/>
    </source>
</evidence>
<dbReference type="Proteomes" id="UP000638648">
    <property type="component" value="Unassembled WGS sequence"/>
</dbReference>
<dbReference type="AlphaFoldDB" id="A0A927RG15"/>
<gene>
    <name evidence="2" type="ORF">HEB94_000659</name>
</gene>
<keyword evidence="3" id="KW-1185">Reference proteome</keyword>
<proteinExistence type="predicted"/>